<gene>
    <name evidence="1" type="ORF">BO78DRAFT_423018</name>
</gene>
<name>A0A319DVU4_ASPSB</name>
<dbReference type="SUPFAM" id="SSF56112">
    <property type="entry name" value="Protein kinase-like (PK-like)"/>
    <property type="match status" value="1"/>
</dbReference>
<dbReference type="PANTHER" id="PTHR21310:SF37">
    <property type="entry name" value="AMINOGLYCOSIDE PHOSPHOTRANSFERASE DOMAIN-CONTAINING PROTEIN"/>
    <property type="match status" value="1"/>
</dbReference>
<dbReference type="STRING" id="1448318.A0A319DVU4"/>
<organism evidence="1 2">
    <name type="scientific">Aspergillus sclerotiicarbonarius (strain CBS 121057 / IBT 28362)</name>
    <dbReference type="NCBI Taxonomy" id="1448318"/>
    <lineage>
        <taxon>Eukaryota</taxon>
        <taxon>Fungi</taxon>
        <taxon>Dikarya</taxon>
        <taxon>Ascomycota</taxon>
        <taxon>Pezizomycotina</taxon>
        <taxon>Eurotiomycetes</taxon>
        <taxon>Eurotiomycetidae</taxon>
        <taxon>Eurotiales</taxon>
        <taxon>Aspergillaceae</taxon>
        <taxon>Aspergillus</taxon>
        <taxon>Aspergillus subgen. Circumdati</taxon>
    </lineage>
</organism>
<keyword evidence="2" id="KW-1185">Reference proteome</keyword>
<dbReference type="PANTHER" id="PTHR21310">
    <property type="entry name" value="AMINOGLYCOSIDE PHOSPHOTRANSFERASE-RELATED-RELATED"/>
    <property type="match status" value="1"/>
</dbReference>
<protein>
    <recommendedName>
        <fullName evidence="3">Aminoglycoside phosphotransferase domain-containing protein</fullName>
    </recommendedName>
</protein>
<dbReference type="InterPro" id="IPR051678">
    <property type="entry name" value="AGP_Transferase"/>
</dbReference>
<reference evidence="1 2" key="1">
    <citation type="submission" date="2018-02" db="EMBL/GenBank/DDBJ databases">
        <title>The genomes of Aspergillus section Nigri reveals drivers in fungal speciation.</title>
        <authorList>
            <consortium name="DOE Joint Genome Institute"/>
            <person name="Vesth T.C."/>
            <person name="Nybo J."/>
            <person name="Theobald S."/>
            <person name="Brandl J."/>
            <person name="Frisvad J.C."/>
            <person name="Nielsen K.F."/>
            <person name="Lyhne E.K."/>
            <person name="Kogle M.E."/>
            <person name="Kuo A."/>
            <person name="Riley R."/>
            <person name="Clum A."/>
            <person name="Nolan M."/>
            <person name="Lipzen A."/>
            <person name="Salamov A."/>
            <person name="Henrissat B."/>
            <person name="Wiebenga A."/>
            <person name="De vries R.P."/>
            <person name="Grigoriev I.V."/>
            <person name="Mortensen U.H."/>
            <person name="Andersen M.R."/>
            <person name="Baker S.E."/>
        </authorList>
    </citation>
    <scope>NUCLEOTIDE SEQUENCE [LARGE SCALE GENOMIC DNA]</scope>
    <source>
        <strain evidence="1 2">CBS 121057</strain>
    </source>
</reference>
<dbReference type="AlphaFoldDB" id="A0A319DVU4"/>
<dbReference type="VEuPathDB" id="FungiDB:BO78DRAFT_423018"/>
<evidence type="ECO:0008006" key="3">
    <source>
        <dbReference type="Google" id="ProtNLM"/>
    </source>
</evidence>
<sequence length="357" mass="41105">MSRTRQLLRREITYSSAKDEENRFFSHLNNHQDWIKNIVAHHLNLNSPDACHVSNVENWLHGSCNVCIPITVGTRSAKQVILRLPLPYRVGEEFMPGNGDEKVRCEAGTYAWLQGNCPDVPIPELYGFGLSTGETFTCSENLPLLYKWTHSIWRRVFAWLGIGSFIIDHEGVLILANRPLSIEIQQLENEHIPTDMHHDYTYSTVDSYVADVLTFHDNRFRYQPNAVNNLGDCVFQLSSLSAMRTISKSFFQREFRRGPFVFSLTDLHQSNIFVDADWNITCLVDLEWACSLPIEMIRPPHWFTNMGVDELVPSEYEKLRAEFMDALIAEEQEMAGKHNSPLLSDVMSKTWATGTFW</sequence>
<evidence type="ECO:0000313" key="1">
    <source>
        <dbReference type="EMBL" id="PYI01892.1"/>
    </source>
</evidence>
<dbReference type="EMBL" id="KZ826404">
    <property type="protein sequence ID" value="PYI01892.1"/>
    <property type="molecule type" value="Genomic_DNA"/>
</dbReference>
<dbReference type="InterPro" id="IPR011009">
    <property type="entry name" value="Kinase-like_dom_sf"/>
</dbReference>
<accession>A0A319DVU4</accession>
<proteinExistence type="predicted"/>
<dbReference type="Proteomes" id="UP000248423">
    <property type="component" value="Unassembled WGS sequence"/>
</dbReference>
<dbReference type="OrthoDB" id="3645574at2759"/>
<evidence type="ECO:0000313" key="2">
    <source>
        <dbReference type="Proteomes" id="UP000248423"/>
    </source>
</evidence>